<dbReference type="Gene3D" id="1.10.1450.10">
    <property type="entry name" value="Tetraspanin"/>
    <property type="match status" value="1"/>
</dbReference>
<evidence type="ECO:0000256" key="3">
    <source>
        <dbReference type="ARBA" id="ARBA00022989"/>
    </source>
</evidence>
<protein>
    <submittedName>
        <fullName evidence="6">Tetraspanin-6</fullName>
    </submittedName>
</protein>
<dbReference type="InterPro" id="IPR008952">
    <property type="entry name" value="Tetraspanin_EC2_sf"/>
</dbReference>
<feature type="transmembrane region" description="Helical" evidence="5">
    <location>
        <begin position="77"/>
        <end position="100"/>
    </location>
</feature>
<feature type="transmembrane region" description="Helical" evidence="5">
    <location>
        <begin position="203"/>
        <end position="221"/>
    </location>
</feature>
<evidence type="ECO:0000256" key="2">
    <source>
        <dbReference type="ARBA" id="ARBA00022692"/>
    </source>
</evidence>
<sequence>MKPALRISLNVLNAFVLPFGIFIACEAFGTFSVQLEFPKMTPEGRNMEIMYGASAFFGLLVTTTGILGVYLVNIDAVILRTLYSIILGTLAAFCFIIWIATHELMDHYTDDMVFRLYRATLNYGEPDQKQFLDQVQQYAHCCGSRGVKNFRNQTNLPISCCPPQQSRADGRDSADRTNHNCTNATAYHHTCEVKATRRIVKRVYRLSTSILALAGYFTFIITL</sequence>
<dbReference type="Pfam" id="PF00335">
    <property type="entry name" value="Tetraspanin"/>
    <property type="match status" value="1"/>
</dbReference>
<keyword evidence="4 5" id="KW-0472">Membrane</keyword>
<keyword evidence="3 5" id="KW-1133">Transmembrane helix</keyword>
<gene>
    <name evidence="6" type="primary">TSPAN6_4</name>
    <name evidence="6" type="ORF">CM83_100275</name>
</gene>
<proteinExistence type="predicted"/>
<keyword evidence="2 5" id="KW-0812">Transmembrane</keyword>
<dbReference type="PROSITE" id="PS51257">
    <property type="entry name" value="PROKAR_LIPOPROTEIN"/>
    <property type="match status" value="1"/>
</dbReference>
<dbReference type="InterPro" id="IPR018499">
    <property type="entry name" value="Tetraspanin/Peripherin"/>
</dbReference>
<evidence type="ECO:0000256" key="1">
    <source>
        <dbReference type="ARBA" id="ARBA00004141"/>
    </source>
</evidence>
<dbReference type="EMBL" id="GBHO01035075">
    <property type="protein sequence ID" value="JAG08529.1"/>
    <property type="molecule type" value="Transcribed_RNA"/>
</dbReference>
<feature type="non-terminal residue" evidence="6">
    <location>
        <position position="223"/>
    </location>
</feature>
<accession>A0A0A9WL69</accession>
<feature type="transmembrane region" description="Helical" evidence="5">
    <location>
        <begin position="12"/>
        <end position="37"/>
    </location>
</feature>
<dbReference type="GO" id="GO:0016020">
    <property type="term" value="C:membrane"/>
    <property type="evidence" value="ECO:0007669"/>
    <property type="project" value="UniProtKB-SubCell"/>
</dbReference>
<organism evidence="6">
    <name type="scientific">Lygus hesperus</name>
    <name type="common">Western plant bug</name>
    <dbReference type="NCBI Taxonomy" id="30085"/>
    <lineage>
        <taxon>Eukaryota</taxon>
        <taxon>Metazoa</taxon>
        <taxon>Ecdysozoa</taxon>
        <taxon>Arthropoda</taxon>
        <taxon>Hexapoda</taxon>
        <taxon>Insecta</taxon>
        <taxon>Pterygota</taxon>
        <taxon>Neoptera</taxon>
        <taxon>Paraneoptera</taxon>
        <taxon>Hemiptera</taxon>
        <taxon>Heteroptera</taxon>
        <taxon>Panheteroptera</taxon>
        <taxon>Cimicomorpha</taxon>
        <taxon>Miridae</taxon>
        <taxon>Mirini</taxon>
        <taxon>Lygus</taxon>
    </lineage>
</organism>
<evidence type="ECO:0000256" key="4">
    <source>
        <dbReference type="ARBA" id="ARBA00023136"/>
    </source>
</evidence>
<dbReference type="SUPFAM" id="SSF48652">
    <property type="entry name" value="Tetraspanin"/>
    <property type="match status" value="1"/>
</dbReference>
<name>A0A0A9WL69_LYGHE</name>
<comment type="subcellular location">
    <subcellularLocation>
        <location evidence="1">Membrane</location>
        <topology evidence="1">Multi-pass membrane protein</topology>
    </subcellularLocation>
</comment>
<dbReference type="AlphaFoldDB" id="A0A0A9WL69"/>
<reference evidence="6" key="2">
    <citation type="submission" date="2014-07" db="EMBL/GenBank/DDBJ databases">
        <authorList>
            <person name="Hull J."/>
        </authorList>
    </citation>
    <scope>NUCLEOTIDE SEQUENCE</scope>
</reference>
<reference evidence="6" key="1">
    <citation type="journal article" date="2014" name="PLoS ONE">
        <title>Transcriptome-Based Identification of ABC Transporters in the Western Tarnished Plant Bug Lygus hesperus.</title>
        <authorList>
            <person name="Hull J.J."/>
            <person name="Chaney K."/>
            <person name="Geib S.M."/>
            <person name="Fabrick J.A."/>
            <person name="Brent C.S."/>
            <person name="Walsh D."/>
            <person name="Lavine L.C."/>
        </authorList>
    </citation>
    <scope>NUCLEOTIDE SEQUENCE</scope>
</reference>
<feature type="transmembrane region" description="Helical" evidence="5">
    <location>
        <begin position="49"/>
        <end position="71"/>
    </location>
</feature>
<evidence type="ECO:0000313" key="6">
    <source>
        <dbReference type="EMBL" id="JAG08529.1"/>
    </source>
</evidence>
<evidence type="ECO:0000256" key="5">
    <source>
        <dbReference type="SAM" id="Phobius"/>
    </source>
</evidence>